<accession>A0A8D2J5S1</accession>
<feature type="region of interest" description="Disordered" evidence="1">
    <location>
        <begin position="37"/>
        <end position="82"/>
    </location>
</feature>
<evidence type="ECO:0000256" key="1">
    <source>
        <dbReference type="SAM" id="MobiDB-lite"/>
    </source>
</evidence>
<reference evidence="2" key="1">
    <citation type="submission" date="2025-08" db="UniProtKB">
        <authorList>
            <consortium name="Ensembl"/>
        </authorList>
    </citation>
    <scope>IDENTIFICATION</scope>
</reference>
<proteinExistence type="predicted"/>
<dbReference type="Proteomes" id="UP000694545">
    <property type="component" value="Unplaced"/>
</dbReference>
<evidence type="ECO:0000313" key="3">
    <source>
        <dbReference type="Proteomes" id="UP000694545"/>
    </source>
</evidence>
<dbReference type="AlphaFoldDB" id="A0A8D2J5S1"/>
<feature type="region of interest" description="Disordered" evidence="1">
    <location>
        <begin position="1"/>
        <end position="22"/>
    </location>
</feature>
<organism evidence="2 3">
    <name type="scientific">Varanus komodoensis</name>
    <name type="common">Komodo dragon</name>
    <dbReference type="NCBI Taxonomy" id="61221"/>
    <lineage>
        <taxon>Eukaryota</taxon>
        <taxon>Metazoa</taxon>
        <taxon>Chordata</taxon>
        <taxon>Craniata</taxon>
        <taxon>Vertebrata</taxon>
        <taxon>Euteleostomi</taxon>
        <taxon>Lepidosauria</taxon>
        <taxon>Squamata</taxon>
        <taxon>Bifurcata</taxon>
        <taxon>Unidentata</taxon>
        <taxon>Episquamata</taxon>
        <taxon>Toxicofera</taxon>
        <taxon>Anguimorpha</taxon>
        <taxon>Paleoanguimorpha</taxon>
        <taxon>Varanoidea</taxon>
        <taxon>Varanidae</taxon>
        <taxon>Varanus</taxon>
    </lineage>
</organism>
<evidence type="ECO:0000313" key="2">
    <source>
        <dbReference type="Ensembl" id="ENSVKKP00000009896.1"/>
    </source>
</evidence>
<protein>
    <submittedName>
        <fullName evidence="2">Uncharacterized protein</fullName>
    </submittedName>
</protein>
<name>A0A8D2J5S1_VARKO</name>
<keyword evidence="3" id="KW-1185">Reference proteome</keyword>
<reference evidence="2" key="2">
    <citation type="submission" date="2025-09" db="UniProtKB">
        <authorList>
            <consortium name="Ensembl"/>
        </authorList>
    </citation>
    <scope>IDENTIFICATION</scope>
</reference>
<sequence>PAPTCSGLPEASAGAERLQQRKRGCPVTFHPREGWAECQGHGSEGPPVPGWRRPTWAGDGRRGLSASFSHPGGLAPVALQPF</sequence>
<dbReference type="Ensembl" id="ENSVKKT00000010142.1">
    <property type="protein sequence ID" value="ENSVKKP00000009896.1"/>
    <property type="gene ID" value="ENSVKKG00000006992.1"/>
</dbReference>